<dbReference type="PANTHER" id="PTHR44140:SF2">
    <property type="entry name" value="LD25575P"/>
    <property type="match status" value="1"/>
</dbReference>
<dbReference type="Gene3D" id="1.10.287.110">
    <property type="entry name" value="DnaJ domain"/>
    <property type="match status" value="1"/>
</dbReference>
<feature type="repeat" description="TPR" evidence="4">
    <location>
        <begin position="37"/>
        <end position="70"/>
    </location>
</feature>
<dbReference type="PRINTS" id="PR00625">
    <property type="entry name" value="JDOMAIN"/>
</dbReference>
<dbReference type="GO" id="GO:0005783">
    <property type="term" value="C:endoplasmic reticulum"/>
    <property type="evidence" value="ECO:0007669"/>
    <property type="project" value="UniProtKB-SubCell"/>
</dbReference>
<comment type="subcellular location">
    <subcellularLocation>
        <location evidence="1">Endoplasmic reticulum</location>
    </subcellularLocation>
</comment>
<dbReference type="PANTHER" id="PTHR44140">
    <property type="entry name" value="LD25575P"/>
    <property type="match status" value="1"/>
</dbReference>
<dbReference type="CDD" id="cd06257">
    <property type="entry name" value="DnaJ"/>
    <property type="match status" value="1"/>
</dbReference>
<evidence type="ECO:0000256" key="3">
    <source>
        <dbReference type="ARBA" id="ARBA00022824"/>
    </source>
</evidence>
<dbReference type="PROSITE" id="PS50076">
    <property type="entry name" value="DNAJ_2"/>
    <property type="match status" value="1"/>
</dbReference>
<dbReference type="SUPFAM" id="SSF46565">
    <property type="entry name" value="Chaperone J-domain"/>
    <property type="match status" value="1"/>
</dbReference>
<dbReference type="GO" id="GO:0051087">
    <property type="term" value="F:protein-folding chaperone binding"/>
    <property type="evidence" value="ECO:0007669"/>
    <property type="project" value="TreeGrafter"/>
</dbReference>
<dbReference type="Proteomes" id="UP000813824">
    <property type="component" value="Unassembled WGS sequence"/>
</dbReference>
<dbReference type="InterPro" id="IPR036869">
    <property type="entry name" value="J_dom_sf"/>
</dbReference>
<dbReference type="SUPFAM" id="SSF48452">
    <property type="entry name" value="TPR-like"/>
    <property type="match status" value="2"/>
</dbReference>
<dbReference type="Gene3D" id="1.25.40.10">
    <property type="entry name" value="Tetratricopeptide repeat domain"/>
    <property type="match status" value="1"/>
</dbReference>
<keyword evidence="9" id="KW-1185">Reference proteome</keyword>
<protein>
    <recommendedName>
        <fullName evidence="7">J domain-containing protein</fullName>
    </recommendedName>
</protein>
<dbReference type="InterPro" id="IPR051727">
    <property type="entry name" value="DnaJ_C3_Co-chaperones"/>
</dbReference>
<feature type="region of interest" description="Disordered" evidence="5">
    <location>
        <begin position="489"/>
        <end position="509"/>
    </location>
</feature>
<organism evidence="8 9">
    <name type="scientific">Cristinia sonorae</name>
    <dbReference type="NCBI Taxonomy" id="1940300"/>
    <lineage>
        <taxon>Eukaryota</taxon>
        <taxon>Fungi</taxon>
        <taxon>Dikarya</taxon>
        <taxon>Basidiomycota</taxon>
        <taxon>Agaricomycotina</taxon>
        <taxon>Agaricomycetes</taxon>
        <taxon>Agaricomycetidae</taxon>
        <taxon>Agaricales</taxon>
        <taxon>Pleurotineae</taxon>
        <taxon>Stephanosporaceae</taxon>
        <taxon>Cristinia</taxon>
    </lineage>
</organism>
<accession>A0A8K0XTC3</accession>
<feature type="chain" id="PRO_5035429694" description="J domain-containing protein" evidence="6">
    <location>
        <begin position="23"/>
        <end position="545"/>
    </location>
</feature>
<dbReference type="SMART" id="SM00271">
    <property type="entry name" value="DnaJ"/>
    <property type="match status" value="1"/>
</dbReference>
<dbReference type="Pfam" id="PF13432">
    <property type="entry name" value="TPR_16"/>
    <property type="match status" value="1"/>
</dbReference>
<dbReference type="OrthoDB" id="1726119at2759"/>
<dbReference type="SMART" id="SM00028">
    <property type="entry name" value="TPR"/>
    <property type="match status" value="3"/>
</dbReference>
<reference evidence="8" key="1">
    <citation type="journal article" date="2021" name="New Phytol.">
        <title>Evolutionary innovations through gain and loss of genes in the ectomycorrhizal Boletales.</title>
        <authorList>
            <person name="Wu G."/>
            <person name="Miyauchi S."/>
            <person name="Morin E."/>
            <person name="Kuo A."/>
            <person name="Drula E."/>
            <person name="Varga T."/>
            <person name="Kohler A."/>
            <person name="Feng B."/>
            <person name="Cao Y."/>
            <person name="Lipzen A."/>
            <person name="Daum C."/>
            <person name="Hundley H."/>
            <person name="Pangilinan J."/>
            <person name="Johnson J."/>
            <person name="Barry K."/>
            <person name="LaButti K."/>
            <person name="Ng V."/>
            <person name="Ahrendt S."/>
            <person name="Min B."/>
            <person name="Choi I.G."/>
            <person name="Park H."/>
            <person name="Plett J.M."/>
            <person name="Magnuson J."/>
            <person name="Spatafora J.W."/>
            <person name="Nagy L.G."/>
            <person name="Henrissat B."/>
            <person name="Grigoriev I.V."/>
            <person name="Yang Z.L."/>
            <person name="Xu J."/>
            <person name="Martin F.M."/>
        </authorList>
    </citation>
    <scope>NUCLEOTIDE SEQUENCE</scope>
    <source>
        <strain evidence="8">KKN 215</strain>
    </source>
</reference>
<evidence type="ECO:0000256" key="2">
    <source>
        <dbReference type="ARBA" id="ARBA00022729"/>
    </source>
</evidence>
<feature type="domain" description="J" evidence="7">
    <location>
        <begin position="429"/>
        <end position="490"/>
    </location>
</feature>
<dbReference type="AlphaFoldDB" id="A0A8K0XTC3"/>
<keyword evidence="4" id="KW-0802">TPR repeat</keyword>
<dbReference type="PROSITE" id="PS50005">
    <property type="entry name" value="TPR"/>
    <property type="match status" value="1"/>
</dbReference>
<dbReference type="InterPro" id="IPR019734">
    <property type="entry name" value="TPR_rpt"/>
</dbReference>
<gene>
    <name evidence="8" type="ORF">BXZ70DRAFT_1070055</name>
</gene>
<evidence type="ECO:0000256" key="4">
    <source>
        <dbReference type="PROSITE-ProRule" id="PRU00339"/>
    </source>
</evidence>
<feature type="signal peptide" evidence="6">
    <location>
        <begin position="1"/>
        <end position="22"/>
    </location>
</feature>
<dbReference type="InterPro" id="IPR001623">
    <property type="entry name" value="DnaJ_domain"/>
</dbReference>
<proteinExistence type="predicted"/>
<sequence>MRWHIPFLLPTTIFGLCYGVNADPSASAGSALYPPGLQPLINRANALLSVGQFNDAVKAYSDAIEQSPADYVLYYKRATAYSALNRHANALADYDQVLSLTSDTFDKAHIMKARIHAKDGHFSAAREAIKAYTTKFKNDQSIQEVLLTVSEGELAAKKAKQAMKAKLWQACVEAASTALGAASHSIDIRQLRADCAIASGDIEGAVGDLTRLSHLTTPTTELLMRIFRLSYFLFPYPSSTNPAMATLKQCLRYDPDSKQCLPAHRLVKAFDRTFKKLDTAVSEEKWREVIDLLIGSDPATGFAAKFDETLATHSSPEALFLPSNIPIASPKRTSPRREAILRGLCKAYVNLKMADKGLRWCEDLLAMHGHENDSDGLVGRGEAALKNEEWEEAVRFFEKAFESSGRSNRDIHTRLQRAQKLLKQSKQKDYYKVLDVPRDADTKTIKKAFRRAAMKAHPDKGGSEAKMAAVNEAYEVLNNPELRARFDNGDDPNDPMAQQGGFPFPGGAGGHPFAQFFQQGGGGNFFQGGGFPGGGSYQFHFSHGH</sequence>
<keyword evidence="3" id="KW-0256">Endoplasmic reticulum</keyword>
<keyword evidence="2 6" id="KW-0732">Signal</keyword>
<evidence type="ECO:0000256" key="5">
    <source>
        <dbReference type="SAM" id="MobiDB-lite"/>
    </source>
</evidence>
<dbReference type="InterPro" id="IPR011990">
    <property type="entry name" value="TPR-like_helical_dom_sf"/>
</dbReference>
<dbReference type="GO" id="GO:0051787">
    <property type="term" value="F:misfolded protein binding"/>
    <property type="evidence" value="ECO:0007669"/>
    <property type="project" value="TreeGrafter"/>
</dbReference>
<evidence type="ECO:0000259" key="7">
    <source>
        <dbReference type="PROSITE" id="PS50076"/>
    </source>
</evidence>
<comment type="caution">
    <text evidence="8">The sequence shown here is derived from an EMBL/GenBank/DDBJ whole genome shotgun (WGS) entry which is preliminary data.</text>
</comment>
<evidence type="ECO:0000256" key="6">
    <source>
        <dbReference type="SAM" id="SignalP"/>
    </source>
</evidence>
<evidence type="ECO:0000313" key="9">
    <source>
        <dbReference type="Proteomes" id="UP000813824"/>
    </source>
</evidence>
<dbReference type="EMBL" id="JAEVFJ010000004">
    <property type="protein sequence ID" value="KAH8105446.1"/>
    <property type="molecule type" value="Genomic_DNA"/>
</dbReference>
<dbReference type="GO" id="GO:0034975">
    <property type="term" value="P:protein folding in endoplasmic reticulum"/>
    <property type="evidence" value="ECO:0007669"/>
    <property type="project" value="TreeGrafter"/>
</dbReference>
<dbReference type="Pfam" id="PF00226">
    <property type="entry name" value="DnaJ"/>
    <property type="match status" value="1"/>
</dbReference>
<evidence type="ECO:0000256" key="1">
    <source>
        <dbReference type="ARBA" id="ARBA00004240"/>
    </source>
</evidence>
<name>A0A8K0XTC3_9AGAR</name>
<evidence type="ECO:0000313" key="8">
    <source>
        <dbReference type="EMBL" id="KAH8105446.1"/>
    </source>
</evidence>